<name>A0AA88KPF6_NAELO</name>
<reference evidence="2 3" key="1">
    <citation type="journal article" date="2018" name="BMC Genomics">
        <title>The genome of Naegleria lovaniensis, the basis for a comparative approach to unravel pathogenicity factors of the human pathogenic amoeba N. fowleri.</title>
        <authorList>
            <person name="Liechti N."/>
            <person name="Schurch N."/>
            <person name="Bruggmann R."/>
            <person name="Wittwer M."/>
        </authorList>
    </citation>
    <scope>NUCLEOTIDE SEQUENCE [LARGE SCALE GENOMIC DNA]</scope>
    <source>
        <strain evidence="2 3">ATCC 30569</strain>
    </source>
</reference>
<dbReference type="RefSeq" id="XP_044552563.1">
    <property type="nucleotide sequence ID" value="XM_044685494.1"/>
</dbReference>
<evidence type="ECO:0000313" key="3">
    <source>
        <dbReference type="Proteomes" id="UP000816034"/>
    </source>
</evidence>
<gene>
    <name evidence="2" type="ORF">C9374_000010</name>
</gene>
<organism evidence="2 3">
    <name type="scientific">Naegleria lovaniensis</name>
    <name type="common">Amoeba</name>
    <dbReference type="NCBI Taxonomy" id="51637"/>
    <lineage>
        <taxon>Eukaryota</taxon>
        <taxon>Discoba</taxon>
        <taxon>Heterolobosea</taxon>
        <taxon>Tetramitia</taxon>
        <taxon>Eutetramitia</taxon>
        <taxon>Vahlkampfiidae</taxon>
        <taxon>Naegleria</taxon>
    </lineage>
</organism>
<dbReference type="SUPFAM" id="SSF47473">
    <property type="entry name" value="EF-hand"/>
    <property type="match status" value="1"/>
</dbReference>
<protein>
    <recommendedName>
        <fullName evidence="1">EF-hand domain-containing protein</fullName>
    </recommendedName>
</protein>
<dbReference type="InterPro" id="IPR011992">
    <property type="entry name" value="EF-hand-dom_pair"/>
</dbReference>
<dbReference type="GO" id="GO:0005509">
    <property type="term" value="F:calcium ion binding"/>
    <property type="evidence" value="ECO:0007669"/>
    <property type="project" value="InterPro"/>
</dbReference>
<dbReference type="EMBL" id="PYSW02000009">
    <property type="protein sequence ID" value="KAG2388571.1"/>
    <property type="molecule type" value="Genomic_DNA"/>
</dbReference>
<keyword evidence="3" id="KW-1185">Reference proteome</keyword>
<evidence type="ECO:0000313" key="2">
    <source>
        <dbReference type="EMBL" id="KAG2388571.1"/>
    </source>
</evidence>
<evidence type="ECO:0000259" key="1">
    <source>
        <dbReference type="PROSITE" id="PS50222"/>
    </source>
</evidence>
<dbReference type="AlphaFoldDB" id="A0AA88KPF6"/>
<dbReference type="InterPro" id="IPR002048">
    <property type="entry name" value="EF_hand_dom"/>
</dbReference>
<dbReference type="PANTHER" id="PTHR21847">
    <property type="entry name" value="EF-HAND CALCIUM-BINDING DOMAIN-CONTAINING PROTEIN 10"/>
    <property type="match status" value="1"/>
</dbReference>
<dbReference type="PROSITE" id="PS50222">
    <property type="entry name" value="EF_HAND_2"/>
    <property type="match status" value="1"/>
</dbReference>
<accession>A0AA88KPF6</accession>
<proteinExistence type="predicted"/>
<feature type="domain" description="EF-hand" evidence="1">
    <location>
        <begin position="318"/>
        <end position="353"/>
    </location>
</feature>
<dbReference type="SUPFAM" id="SSF47391">
    <property type="entry name" value="Dimerization-anchoring domain of cAMP-dependent PK regulatory subunit"/>
    <property type="match status" value="1"/>
</dbReference>
<dbReference type="Proteomes" id="UP000816034">
    <property type="component" value="Unassembled WGS sequence"/>
</dbReference>
<dbReference type="GeneID" id="68092472"/>
<sequence length="392" mass="45002">MFGPQRPTVVLIYGAVGSRKENLLQSLMDSQQQLLEKTSSASSSIHRMLDGLEKFVFVPTVTVAPKDIEHDFKRTPNCFEFEDASNFASRFASNDFDLCWKEFLDKQYKCSKSEAITIDYIYKAIPNVETILKEHPSCRKVIISTSNSSGSEESGSVFNPLMEAIKLYKDSHDVKIVLVRASREVVQQSLKDKGCYNQDEIDTLMVHHEYIEKDKTINDLRKYLHYNGNIPLTFVDITNNMEADMRRFVNAVEGKTEEENEPFYESKHTAREYMKTHKVSELLQYLLQLVLVEMPSDPRQFLIDNLKKIQSHSSKKILTSSDFETMFSMIDINNKGFVTYDQTLKTLINLKVDSKSAEKALSAFEKSSRINQGQFVEIISKQLDILNGTPYQ</sequence>
<dbReference type="InterPro" id="IPR039879">
    <property type="entry name" value="EFC10"/>
</dbReference>
<comment type="caution">
    <text evidence="2">The sequence shown here is derived from an EMBL/GenBank/DDBJ whole genome shotgun (WGS) entry which is preliminary data.</text>
</comment>
<dbReference type="PANTHER" id="PTHR21847:SF1">
    <property type="entry name" value="EF-HAND CALCIUM-BINDING DOMAIN-CONTAINING PROTEIN 10"/>
    <property type="match status" value="1"/>
</dbReference>